<keyword evidence="1" id="KW-0067">ATP-binding</keyword>
<keyword evidence="1" id="KW-0648">Protein biosynthesis</keyword>
<accession>A0A9D5APB2</accession>
<evidence type="ECO:0000256" key="1">
    <source>
        <dbReference type="RuleBase" id="RU363038"/>
    </source>
</evidence>
<dbReference type="SUPFAM" id="SSF47323">
    <property type="entry name" value="Anticodon-binding domain of a subclass of class I aminoacyl-tRNA synthetases"/>
    <property type="match status" value="1"/>
</dbReference>
<gene>
    <name evidence="3" type="ORF">KIW84_043604</name>
</gene>
<name>A0A9D5APB2_PEA</name>
<dbReference type="GO" id="GO:0006420">
    <property type="term" value="P:arginyl-tRNA aminoacylation"/>
    <property type="evidence" value="ECO:0007669"/>
    <property type="project" value="InterPro"/>
</dbReference>
<dbReference type="GO" id="GO:0005524">
    <property type="term" value="F:ATP binding"/>
    <property type="evidence" value="ECO:0007669"/>
    <property type="project" value="UniProtKB-KW"/>
</dbReference>
<dbReference type="InterPro" id="IPR014729">
    <property type="entry name" value="Rossmann-like_a/b/a_fold"/>
</dbReference>
<dbReference type="InterPro" id="IPR035684">
    <property type="entry name" value="ArgRS_core"/>
</dbReference>
<evidence type="ECO:0000259" key="2">
    <source>
        <dbReference type="Pfam" id="PF00750"/>
    </source>
</evidence>
<dbReference type="EMBL" id="JAMSHJ010000004">
    <property type="protein sequence ID" value="KAI5419497.1"/>
    <property type="molecule type" value="Genomic_DNA"/>
</dbReference>
<dbReference type="PANTHER" id="PTHR11956:SF5">
    <property type="entry name" value="ARGININE--TRNA LIGASE, CYTOPLASMIC"/>
    <property type="match status" value="1"/>
</dbReference>
<comment type="caution">
    <text evidence="3">The sequence shown here is derived from an EMBL/GenBank/DDBJ whole genome shotgun (WGS) entry which is preliminary data.</text>
</comment>
<dbReference type="GO" id="GO:0004814">
    <property type="term" value="F:arginine-tRNA ligase activity"/>
    <property type="evidence" value="ECO:0007669"/>
    <property type="project" value="InterPro"/>
</dbReference>
<keyword evidence="1" id="KW-0547">Nucleotide-binding</keyword>
<dbReference type="PANTHER" id="PTHR11956">
    <property type="entry name" value="ARGINYL-TRNA SYNTHETASE"/>
    <property type="match status" value="1"/>
</dbReference>
<dbReference type="Proteomes" id="UP001058974">
    <property type="component" value="Chromosome 4"/>
</dbReference>
<evidence type="ECO:0000313" key="4">
    <source>
        <dbReference type="Proteomes" id="UP001058974"/>
    </source>
</evidence>
<proteinExistence type="inferred from homology"/>
<feature type="domain" description="Arginyl-tRNA synthetase catalytic core" evidence="2">
    <location>
        <begin position="23"/>
        <end position="56"/>
    </location>
</feature>
<dbReference type="Gramene" id="Psat04G0360400-T1">
    <property type="protein sequence ID" value="KAI5419497.1"/>
    <property type="gene ID" value="KIW84_043604"/>
</dbReference>
<dbReference type="Pfam" id="PF00750">
    <property type="entry name" value="tRNA-synt_1d"/>
    <property type="match status" value="1"/>
</dbReference>
<organism evidence="3 4">
    <name type="scientific">Pisum sativum</name>
    <name type="common">Garden pea</name>
    <name type="synonym">Lathyrus oleraceus</name>
    <dbReference type="NCBI Taxonomy" id="3888"/>
    <lineage>
        <taxon>Eukaryota</taxon>
        <taxon>Viridiplantae</taxon>
        <taxon>Streptophyta</taxon>
        <taxon>Embryophyta</taxon>
        <taxon>Tracheophyta</taxon>
        <taxon>Spermatophyta</taxon>
        <taxon>Magnoliopsida</taxon>
        <taxon>eudicotyledons</taxon>
        <taxon>Gunneridae</taxon>
        <taxon>Pentapetalae</taxon>
        <taxon>rosids</taxon>
        <taxon>fabids</taxon>
        <taxon>Fabales</taxon>
        <taxon>Fabaceae</taxon>
        <taxon>Papilionoideae</taxon>
        <taxon>50 kb inversion clade</taxon>
        <taxon>NPAAA clade</taxon>
        <taxon>Hologalegina</taxon>
        <taxon>IRL clade</taxon>
        <taxon>Fabeae</taxon>
        <taxon>Lathyrus</taxon>
    </lineage>
</organism>
<dbReference type="InterPro" id="IPR009080">
    <property type="entry name" value="tRNAsynth_Ia_anticodon-bd"/>
</dbReference>
<keyword evidence="4" id="KW-1185">Reference proteome</keyword>
<dbReference type="InterPro" id="IPR001278">
    <property type="entry name" value="Arg-tRNA-ligase"/>
</dbReference>
<sequence length="134" mass="15560">MVTTMIISLQTNLTSRVFQSSFREEESEKTSEEIGYGAVKYADWKINRLTNYTFNFDQMLNDKENTVVYLQYAHARICSIIRKSEVFVESYSNLLPNVLCEYLYNLASISLNGDLILHNLASRQRTTELKDPNQ</sequence>
<dbReference type="AlphaFoldDB" id="A0A9D5APB2"/>
<dbReference type="Gene3D" id="3.40.50.620">
    <property type="entry name" value="HUPs"/>
    <property type="match status" value="1"/>
</dbReference>
<reference evidence="3 4" key="1">
    <citation type="journal article" date="2022" name="Nat. Genet.">
        <title>Improved pea reference genome and pan-genome highlight genomic features and evolutionary characteristics.</title>
        <authorList>
            <person name="Yang T."/>
            <person name="Liu R."/>
            <person name="Luo Y."/>
            <person name="Hu S."/>
            <person name="Wang D."/>
            <person name="Wang C."/>
            <person name="Pandey M.K."/>
            <person name="Ge S."/>
            <person name="Xu Q."/>
            <person name="Li N."/>
            <person name="Li G."/>
            <person name="Huang Y."/>
            <person name="Saxena R.K."/>
            <person name="Ji Y."/>
            <person name="Li M."/>
            <person name="Yan X."/>
            <person name="He Y."/>
            <person name="Liu Y."/>
            <person name="Wang X."/>
            <person name="Xiang C."/>
            <person name="Varshney R.K."/>
            <person name="Ding H."/>
            <person name="Gao S."/>
            <person name="Zong X."/>
        </authorList>
    </citation>
    <scope>NUCLEOTIDE SEQUENCE [LARGE SCALE GENOMIC DNA]</scope>
    <source>
        <strain evidence="3 4">cv. Zhongwan 6</strain>
    </source>
</reference>
<evidence type="ECO:0000313" key="3">
    <source>
        <dbReference type="EMBL" id="KAI5419497.1"/>
    </source>
</evidence>
<comment type="similarity">
    <text evidence="1">Belongs to the class-I aminoacyl-tRNA synthetase family.</text>
</comment>
<keyword evidence="1" id="KW-0436">Ligase</keyword>
<protein>
    <recommendedName>
        <fullName evidence="2">Arginyl-tRNA synthetase catalytic core domain-containing protein</fullName>
    </recommendedName>
</protein>
<keyword evidence="1" id="KW-0030">Aminoacyl-tRNA synthetase</keyword>
<dbReference type="SUPFAM" id="SSF52374">
    <property type="entry name" value="Nucleotidylyl transferase"/>
    <property type="match status" value="1"/>
</dbReference>